<name>A0A2I4C819_AUSLI</name>
<dbReference type="Gene3D" id="2.30.30.40">
    <property type="entry name" value="SH3 Domains"/>
    <property type="match status" value="5"/>
</dbReference>
<keyword evidence="5" id="KW-1185">Reference proteome</keyword>
<feature type="domain" description="SH3" evidence="4">
    <location>
        <begin position="404"/>
        <end position="463"/>
    </location>
</feature>
<proteinExistence type="predicted"/>
<dbReference type="Proteomes" id="UP000192220">
    <property type="component" value="Unplaced"/>
</dbReference>
<feature type="domain" description="SH3" evidence="4">
    <location>
        <begin position="641"/>
        <end position="699"/>
    </location>
</feature>
<dbReference type="GO" id="GO:0043328">
    <property type="term" value="P:protein transport to vacuole involved in ubiquitin-dependent protein catabolic process via the multivesicular body sorting pathway"/>
    <property type="evidence" value="ECO:0007669"/>
    <property type="project" value="TreeGrafter"/>
</dbReference>
<feature type="compositionally biased region" description="Polar residues" evidence="3">
    <location>
        <begin position="68"/>
        <end position="78"/>
    </location>
</feature>
<evidence type="ECO:0000256" key="1">
    <source>
        <dbReference type="ARBA" id="ARBA00022443"/>
    </source>
</evidence>
<dbReference type="Pfam" id="PF14604">
    <property type="entry name" value="SH3_9"/>
    <property type="match status" value="1"/>
</dbReference>
<dbReference type="CDD" id="cd11816">
    <property type="entry name" value="SH3_Eve1_3"/>
    <property type="match status" value="1"/>
</dbReference>
<feature type="domain" description="SH3" evidence="4">
    <location>
        <begin position="571"/>
        <end position="630"/>
    </location>
</feature>
<dbReference type="AlphaFoldDB" id="A0A2I4C819"/>
<dbReference type="OrthoDB" id="27823at2759"/>
<dbReference type="Pfam" id="PF07653">
    <property type="entry name" value="SH3_2"/>
    <property type="match status" value="1"/>
</dbReference>
<dbReference type="GeneID" id="106526167"/>
<dbReference type="GO" id="GO:0033565">
    <property type="term" value="C:ESCRT-0 complex"/>
    <property type="evidence" value="ECO:0007669"/>
    <property type="project" value="TreeGrafter"/>
</dbReference>
<dbReference type="PRINTS" id="PR00499">
    <property type="entry name" value="P67PHOX"/>
</dbReference>
<evidence type="ECO:0000259" key="4">
    <source>
        <dbReference type="PROSITE" id="PS50002"/>
    </source>
</evidence>
<dbReference type="SMART" id="SM00326">
    <property type="entry name" value="SH3"/>
    <property type="match status" value="5"/>
</dbReference>
<feature type="compositionally biased region" description="Polar residues" evidence="3">
    <location>
        <begin position="286"/>
        <end position="302"/>
    </location>
</feature>
<dbReference type="Pfam" id="PF00018">
    <property type="entry name" value="SH3_1"/>
    <property type="match status" value="3"/>
</dbReference>
<dbReference type="InterPro" id="IPR001452">
    <property type="entry name" value="SH3_domain"/>
</dbReference>
<evidence type="ECO:0000313" key="6">
    <source>
        <dbReference type="RefSeq" id="XP_013876129.1"/>
    </source>
</evidence>
<dbReference type="InterPro" id="IPR050670">
    <property type="entry name" value="STAM"/>
</dbReference>
<dbReference type="InterPro" id="IPR035835">
    <property type="entry name" value="Eve1_SH3_3"/>
</dbReference>
<feature type="domain" description="SH3" evidence="4">
    <location>
        <begin position="327"/>
        <end position="386"/>
    </location>
</feature>
<dbReference type="PANTHER" id="PTHR45929">
    <property type="entry name" value="JAK PATHWAY SIGNAL TRANSDUCTION ADAPTOR MOLECULE"/>
    <property type="match status" value="1"/>
</dbReference>
<dbReference type="CTD" id="152503"/>
<evidence type="ECO:0000313" key="5">
    <source>
        <dbReference type="Proteomes" id="UP000192220"/>
    </source>
</evidence>
<dbReference type="PROSITE" id="PS50002">
    <property type="entry name" value="SH3"/>
    <property type="match status" value="5"/>
</dbReference>
<evidence type="ECO:0000256" key="2">
    <source>
        <dbReference type="PROSITE-ProRule" id="PRU00192"/>
    </source>
</evidence>
<feature type="region of interest" description="Disordered" evidence="3">
    <location>
        <begin position="168"/>
        <end position="188"/>
    </location>
</feature>
<keyword evidence="1 2" id="KW-0728">SH3 domain</keyword>
<feature type="region of interest" description="Disordered" evidence="3">
    <location>
        <begin position="1"/>
        <end position="90"/>
    </location>
</feature>
<feature type="compositionally biased region" description="Polar residues" evidence="3">
    <location>
        <begin position="168"/>
        <end position="187"/>
    </location>
</feature>
<organism evidence="5 7">
    <name type="scientific">Austrofundulus limnaeus</name>
    <name type="common">Annual killifish</name>
    <dbReference type="NCBI Taxonomy" id="52670"/>
    <lineage>
        <taxon>Eukaryota</taxon>
        <taxon>Metazoa</taxon>
        <taxon>Chordata</taxon>
        <taxon>Craniata</taxon>
        <taxon>Vertebrata</taxon>
        <taxon>Euteleostomi</taxon>
        <taxon>Actinopterygii</taxon>
        <taxon>Neopterygii</taxon>
        <taxon>Teleostei</taxon>
        <taxon>Neoteleostei</taxon>
        <taxon>Acanthomorphata</taxon>
        <taxon>Ovalentaria</taxon>
        <taxon>Atherinomorphae</taxon>
        <taxon>Cyprinodontiformes</taxon>
        <taxon>Rivulidae</taxon>
        <taxon>Austrofundulus</taxon>
    </lineage>
</organism>
<gene>
    <name evidence="6 7" type="primary">sh3d19</name>
</gene>
<feature type="region of interest" description="Disordered" evidence="3">
    <location>
        <begin position="245"/>
        <end position="309"/>
    </location>
</feature>
<dbReference type="KEGG" id="alim:106526167"/>
<feature type="compositionally biased region" description="Polar residues" evidence="3">
    <location>
        <begin position="1"/>
        <end position="10"/>
    </location>
</feature>
<reference evidence="6 7" key="1">
    <citation type="submission" date="2025-04" db="UniProtKB">
        <authorList>
            <consortium name="RefSeq"/>
        </authorList>
    </citation>
    <scope>IDENTIFICATION</scope>
    <source>
        <strain evidence="6 7">Quisiro</strain>
        <tissue evidence="6 7">Liver</tissue>
    </source>
</reference>
<dbReference type="RefSeq" id="XP_013876130.1">
    <property type="nucleotide sequence ID" value="XM_014020676.1"/>
</dbReference>
<sequence length="699" mass="76636">MNPNNGQQNFRARIQAFESQAGAEGGNESQPPQISLPPRRASYKPPVATKPSVAFKPPSVDDFCLNTPAAQNNQNPFTSPRPQPAAKPGGQSIRDELEALHSKGNTPHRSFPPVLTRSESIDEDVSPFPPMPSAMSFREPLRPNLNINNHNSASRFTDNERVDSLINNTPVKPQYNMDRSGSFSNKPTAVRKPTIIKVPSKTGLMENYQDSAPTLPARNLIGGVNNPGGNRPGITQSLYLQNSYSIGPQLSLPPRNPSMTKSLPPRPPPAKTGPGRSLPPNLPTVGRSQSVQPQPTTKNLSQKPLKKGLLVPPRPCPGHRLYNKYTLPLPHGIATFDFDGSDSGELSLQKNEVILLLEEVNGNEFECQVGDVRGRVRKTLMNVITPLESDWSSPPDAGASGGDSCGLKVQALYDYFPGNLDDLDLREGDIVTDVEKMDDQWYRGTLNGSIGYFPINYVQVLSNPPKSLPDKKPKPKPAAISGPRCEARFDFEGEHSDELSFSEGDVIQLKEYVGQDWARGQVGISIGIFPLNFVDIIEDLPPPPSVQQSGRVALPGMAASEAATPAQVHKSSVEWAVALYDYAAKSNDELSFQQGDRILVTKHLNKEWSFGRLNSREGMFPRAFIETNTEGQMTNNQRNGAAGGRAKALYNFDSKFDEELSFQVGEIITNLESIDDEWFLGELKGNRALVPKNYVQVLD</sequence>
<dbReference type="STRING" id="52670.A0A2I4C819"/>
<dbReference type="InterPro" id="IPR036028">
    <property type="entry name" value="SH3-like_dom_sf"/>
</dbReference>
<accession>A0A2I4C819</accession>
<evidence type="ECO:0000256" key="3">
    <source>
        <dbReference type="SAM" id="MobiDB-lite"/>
    </source>
</evidence>
<dbReference type="RefSeq" id="XP_013876129.1">
    <property type="nucleotide sequence ID" value="XM_014020675.1"/>
</dbReference>
<dbReference type="SUPFAM" id="SSF50044">
    <property type="entry name" value="SH3-domain"/>
    <property type="match status" value="5"/>
</dbReference>
<evidence type="ECO:0000313" key="7">
    <source>
        <dbReference type="RefSeq" id="XP_013876130.1"/>
    </source>
</evidence>
<dbReference type="PRINTS" id="PR00452">
    <property type="entry name" value="SH3DOMAIN"/>
</dbReference>
<dbReference type="PANTHER" id="PTHR45929:SF2">
    <property type="entry name" value="SIGNAL TRANSDUCING ADAPTER MOLECULE 1"/>
    <property type="match status" value="1"/>
</dbReference>
<feature type="domain" description="SH3" evidence="4">
    <location>
        <begin position="480"/>
        <end position="539"/>
    </location>
</feature>
<protein>
    <submittedName>
        <fullName evidence="6 7">SH3 domain-containing protein 19</fullName>
    </submittedName>
</protein>